<dbReference type="GO" id="GO:0016192">
    <property type="term" value="P:vesicle-mediated transport"/>
    <property type="evidence" value="ECO:0007669"/>
    <property type="project" value="InterPro"/>
</dbReference>
<keyword evidence="4" id="KW-1185">Reference proteome</keyword>
<evidence type="ECO:0000313" key="4">
    <source>
        <dbReference type="Proteomes" id="UP000054248"/>
    </source>
</evidence>
<dbReference type="HOGENOM" id="CLU_009189_0_0_1"/>
<feature type="region of interest" description="Disordered" evidence="1">
    <location>
        <begin position="692"/>
        <end position="748"/>
    </location>
</feature>
<sequence>MNKKDSSFPIASLGRSIGARLQGSTDSLSHPLLSSSSQPSGTLQPVQQLHNRKGSDQILDPLNLGATPKYATYTPRHRPPPSSPTTSTSVQTSVTSTHGPLGGATGKLQIQNMKAAVQELGLGNGSIGSAMLEHFVEGELGKWTEAWNLITTGKASLSATLLLPAQDLSGSLDLSLGFIRDHVVFCNGPSAHPTPLVTLSGLRGTVEGNQLSFRSTIPTSSTLFNNLVNQSTRSSTLISAPPLAHPVSPIQSTAYPTFSLPSYSANLPCPQRAIPAMPPPLPPRGKAVGGAGTPLTPSSRLNPFASLSLFGRSPATTPSTPPTSTVSLPPRPSSPQPSISSVDSTPKPPDVLQISVFVIDRPIKRKQVLKEIQRATKAQIKDTLGSQGANLPNWMVTRVADFAAVLNELYFAPHLRVEEGDEANAEGDSGSIRSLRLATQSKDWMPDLSTPASTSSSFQAFFAALEEDISAYYGASGSPTSFVAAIKQRQATSSSVETEKPTHSRQGTLTPVEANGEADENKRAQIREKKIKETMDMIERVVCSLFYDRLFAPEGSDDRSHDEALASRVAALHMLDLTLEHLGVDVGHAGTAGVDRVAQAVGKELQRLEDPFCRAPGEKAAILVAAHNVIVDGLGKLPPIKLKPDSTPEPIVDTDKTPRAPTFPDSVTQYKVASPLPTIRTLEPDAAVDAPLQPASLPASTTGETKVPSASSTTVSVSDVPKNLSDVTSTSPVPTDDVLATAPSENQTPVSSDLLIPILIYSVVKSNPTQLVSHVLYVERYRRHSAAGGEEGFCLINVMAVADFLENVDMEALGLAETDRVRLVNVFRAAGTIVNYLNHSVHELEPIPIPVDATALVQPTSAEMNLSARLRGKVEQQVGELAGSANKVFTGVVDSGFSALRGFLGGDQNAATQVVQPASADATKQSPRQGFGLLRRASGFSIASVAASLPVSRRLRSSSVGTSLAAEETGQQMVEVPSRPGSVRSGAADELSDDDTSSSQLESDEESGSEGEEEMAAKSDVRSIRSFGSMLSEAREEGKQRKSLSDRLANVSRLGIAGGQSREPSLRKVRPNTPRSTGFNTTSFFLALPSAFKTSELTAVSPKRPDCANSRAAGTHTPDFATDATFLRLRPERFETRGDPYAS</sequence>
<dbReference type="GO" id="GO:0031267">
    <property type="term" value="F:small GTPase binding"/>
    <property type="evidence" value="ECO:0007669"/>
    <property type="project" value="TreeGrafter"/>
</dbReference>
<dbReference type="PANTHER" id="PTHR23101:SF25">
    <property type="entry name" value="GTPASE-ACTIVATING PROTEIN AND VPS9 DOMAIN-CONTAINING PROTEIN 1"/>
    <property type="match status" value="1"/>
</dbReference>
<feature type="region of interest" description="Disordered" evidence="1">
    <location>
        <begin position="21"/>
        <end position="105"/>
    </location>
</feature>
<dbReference type="GO" id="GO:0005085">
    <property type="term" value="F:guanyl-nucleotide exchange factor activity"/>
    <property type="evidence" value="ECO:0007669"/>
    <property type="project" value="InterPro"/>
</dbReference>
<evidence type="ECO:0000313" key="3">
    <source>
        <dbReference type="EMBL" id="KIO34133.1"/>
    </source>
</evidence>
<feature type="compositionally biased region" description="Low complexity" evidence="1">
    <location>
        <begin position="707"/>
        <end position="721"/>
    </location>
</feature>
<dbReference type="InterPro" id="IPR045046">
    <property type="entry name" value="Vps9-like"/>
</dbReference>
<gene>
    <name evidence="3" type="ORF">M407DRAFT_17043</name>
</gene>
<dbReference type="AlphaFoldDB" id="A0A0C3LJ88"/>
<dbReference type="GO" id="GO:0030139">
    <property type="term" value="C:endocytic vesicle"/>
    <property type="evidence" value="ECO:0007669"/>
    <property type="project" value="TreeGrafter"/>
</dbReference>
<dbReference type="Proteomes" id="UP000054248">
    <property type="component" value="Unassembled WGS sequence"/>
</dbReference>
<feature type="compositionally biased region" description="Low complexity" evidence="1">
    <location>
        <begin position="24"/>
        <end position="44"/>
    </location>
</feature>
<dbReference type="GO" id="GO:0005829">
    <property type="term" value="C:cytosol"/>
    <property type="evidence" value="ECO:0007669"/>
    <property type="project" value="TreeGrafter"/>
</dbReference>
<dbReference type="SUPFAM" id="SSF109993">
    <property type="entry name" value="VPS9 domain"/>
    <property type="match status" value="1"/>
</dbReference>
<reference evidence="4" key="2">
    <citation type="submission" date="2015-01" db="EMBL/GenBank/DDBJ databases">
        <title>Evolutionary Origins and Diversification of the Mycorrhizal Mutualists.</title>
        <authorList>
            <consortium name="DOE Joint Genome Institute"/>
            <consortium name="Mycorrhizal Genomics Consortium"/>
            <person name="Kohler A."/>
            <person name="Kuo A."/>
            <person name="Nagy L.G."/>
            <person name="Floudas D."/>
            <person name="Copeland A."/>
            <person name="Barry K.W."/>
            <person name="Cichocki N."/>
            <person name="Veneault-Fourrey C."/>
            <person name="LaButti K."/>
            <person name="Lindquist E.A."/>
            <person name="Lipzen A."/>
            <person name="Lundell T."/>
            <person name="Morin E."/>
            <person name="Murat C."/>
            <person name="Riley R."/>
            <person name="Ohm R."/>
            <person name="Sun H."/>
            <person name="Tunlid A."/>
            <person name="Henrissat B."/>
            <person name="Grigoriev I.V."/>
            <person name="Hibbett D.S."/>
            <person name="Martin F."/>
        </authorList>
    </citation>
    <scope>NUCLEOTIDE SEQUENCE [LARGE SCALE GENOMIC DNA]</scope>
    <source>
        <strain evidence="4">MUT 4182</strain>
    </source>
</reference>
<dbReference type="OrthoDB" id="10264848at2759"/>
<accession>A0A0C3LJ88</accession>
<feature type="compositionally biased region" description="Acidic residues" evidence="1">
    <location>
        <begin position="990"/>
        <end position="1014"/>
    </location>
</feature>
<dbReference type="EMBL" id="KN822944">
    <property type="protein sequence ID" value="KIO34133.1"/>
    <property type="molecule type" value="Genomic_DNA"/>
</dbReference>
<feature type="region of interest" description="Disordered" evidence="1">
    <location>
        <begin position="1053"/>
        <end position="1077"/>
    </location>
</feature>
<dbReference type="InterPro" id="IPR037191">
    <property type="entry name" value="VPS9_dom_sf"/>
</dbReference>
<evidence type="ECO:0000256" key="1">
    <source>
        <dbReference type="SAM" id="MobiDB-lite"/>
    </source>
</evidence>
<dbReference type="Gene3D" id="1.20.1050.80">
    <property type="entry name" value="VPS9 domain"/>
    <property type="match status" value="2"/>
</dbReference>
<feature type="region of interest" description="Disordered" evidence="1">
    <location>
        <begin position="276"/>
        <end position="347"/>
    </location>
</feature>
<feature type="compositionally biased region" description="Low complexity" evidence="1">
    <location>
        <begin position="313"/>
        <end position="328"/>
    </location>
</feature>
<evidence type="ECO:0000259" key="2">
    <source>
        <dbReference type="PROSITE" id="PS51205"/>
    </source>
</evidence>
<name>A0A0C3LJ88_9AGAM</name>
<dbReference type="PROSITE" id="PS51205">
    <property type="entry name" value="VPS9"/>
    <property type="match status" value="1"/>
</dbReference>
<proteinExistence type="predicted"/>
<protein>
    <recommendedName>
        <fullName evidence="2">VPS9 domain-containing protein</fullName>
    </recommendedName>
</protein>
<dbReference type="STRING" id="1051891.A0A0C3LJ88"/>
<organism evidence="3 4">
    <name type="scientific">Tulasnella calospora MUT 4182</name>
    <dbReference type="NCBI Taxonomy" id="1051891"/>
    <lineage>
        <taxon>Eukaryota</taxon>
        <taxon>Fungi</taxon>
        <taxon>Dikarya</taxon>
        <taxon>Basidiomycota</taxon>
        <taxon>Agaricomycotina</taxon>
        <taxon>Agaricomycetes</taxon>
        <taxon>Cantharellales</taxon>
        <taxon>Tulasnellaceae</taxon>
        <taxon>Tulasnella</taxon>
    </lineage>
</organism>
<feature type="region of interest" description="Disordered" evidence="1">
    <location>
        <begin position="962"/>
        <end position="1024"/>
    </location>
</feature>
<reference evidence="3 4" key="1">
    <citation type="submission" date="2014-04" db="EMBL/GenBank/DDBJ databases">
        <authorList>
            <consortium name="DOE Joint Genome Institute"/>
            <person name="Kuo A."/>
            <person name="Girlanda M."/>
            <person name="Perotto S."/>
            <person name="Kohler A."/>
            <person name="Nagy L.G."/>
            <person name="Floudas D."/>
            <person name="Copeland A."/>
            <person name="Barry K.W."/>
            <person name="Cichocki N."/>
            <person name="Veneault-Fourrey C."/>
            <person name="LaButti K."/>
            <person name="Lindquist E.A."/>
            <person name="Lipzen A."/>
            <person name="Lundell T."/>
            <person name="Morin E."/>
            <person name="Murat C."/>
            <person name="Sun H."/>
            <person name="Tunlid A."/>
            <person name="Henrissat B."/>
            <person name="Grigoriev I.V."/>
            <person name="Hibbett D.S."/>
            <person name="Martin F."/>
            <person name="Nordberg H.P."/>
            <person name="Cantor M.N."/>
            <person name="Hua S.X."/>
        </authorList>
    </citation>
    <scope>NUCLEOTIDE SEQUENCE [LARGE SCALE GENOMIC DNA]</scope>
    <source>
        <strain evidence="3 4">MUT 4182</strain>
    </source>
</reference>
<feature type="compositionally biased region" description="Low complexity" evidence="1">
    <location>
        <begin position="84"/>
        <end position="98"/>
    </location>
</feature>
<feature type="region of interest" description="Disordered" evidence="1">
    <location>
        <begin position="641"/>
        <end position="665"/>
    </location>
</feature>
<dbReference type="Pfam" id="PF02204">
    <property type="entry name" value="VPS9"/>
    <property type="match status" value="1"/>
</dbReference>
<dbReference type="PANTHER" id="PTHR23101">
    <property type="entry name" value="RAB GDP/GTP EXCHANGE FACTOR"/>
    <property type="match status" value="1"/>
</dbReference>
<feature type="domain" description="VPS9" evidence="2">
    <location>
        <begin position="559"/>
        <end position="814"/>
    </location>
</feature>
<dbReference type="InterPro" id="IPR003123">
    <property type="entry name" value="VPS9"/>
</dbReference>